<evidence type="ECO:0000259" key="14">
    <source>
        <dbReference type="PROSITE" id="PS51104"/>
    </source>
</evidence>
<feature type="transmembrane region" description="Helical" evidence="12">
    <location>
        <begin position="105"/>
        <end position="138"/>
    </location>
</feature>
<evidence type="ECO:0000256" key="1">
    <source>
        <dbReference type="ARBA" id="ARBA00002434"/>
    </source>
</evidence>
<dbReference type="PANTHER" id="PTHR30181:SF2">
    <property type="entry name" value="PTS SYSTEM MANNITOL-SPECIFIC EIICBA COMPONENT"/>
    <property type="match status" value="1"/>
</dbReference>
<feature type="transmembrane region" description="Helical" evidence="12">
    <location>
        <begin position="158"/>
        <end position="179"/>
    </location>
</feature>
<dbReference type="Pfam" id="PF02302">
    <property type="entry name" value="PTS_IIB"/>
    <property type="match status" value="1"/>
</dbReference>
<dbReference type="AlphaFoldDB" id="A0A415ENF7"/>
<comment type="caution">
    <text evidence="15">The sequence shown here is derived from an EMBL/GenBank/DDBJ whole genome shotgun (WGS) entry which is preliminary data.</text>
</comment>
<dbReference type="PANTHER" id="PTHR30181">
    <property type="entry name" value="MANNITOL PERMEASE IIC COMPONENT"/>
    <property type="match status" value="1"/>
</dbReference>
<dbReference type="SUPFAM" id="SSF52794">
    <property type="entry name" value="PTS system IIB component-like"/>
    <property type="match status" value="1"/>
</dbReference>
<feature type="transmembrane region" description="Helical" evidence="12">
    <location>
        <begin position="293"/>
        <end position="316"/>
    </location>
</feature>
<evidence type="ECO:0000256" key="6">
    <source>
        <dbReference type="ARBA" id="ARBA00022597"/>
    </source>
</evidence>
<evidence type="ECO:0000256" key="9">
    <source>
        <dbReference type="ARBA" id="ARBA00022692"/>
    </source>
</evidence>
<feature type="transmembrane region" description="Helical" evidence="12">
    <location>
        <begin position="81"/>
        <end position="99"/>
    </location>
</feature>
<feature type="domain" description="PTS EIIC type-2" evidence="14">
    <location>
        <begin position="39"/>
        <end position="368"/>
    </location>
</feature>
<evidence type="ECO:0000256" key="11">
    <source>
        <dbReference type="ARBA" id="ARBA00023136"/>
    </source>
</evidence>
<dbReference type="InterPro" id="IPR050893">
    <property type="entry name" value="Sugar_PTS"/>
</dbReference>
<evidence type="ECO:0000256" key="2">
    <source>
        <dbReference type="ARBA" id="ARBA00004651"/>
    </source>
</evidence>
<keyword evidence="6 15" id="KW-0762">Sugar transport</keyword>
<sequence length="582" mass="63953">MLFLFSVLPEHLIIEKRKEADKMNKTSSSREKMITVKFYTNYLSRMMMPNLSIFIAWMLISFLLPFFSVDQQVIQQMEQGVLTVLLPLMIAYTGGQMLAPERGGVVGAVAVLGAILATDIPQVFGAMLLGPLAGWLLYRSDSIVSKVKSGYEMLVRNFIAGAFGGLLFLGSYFLLAPLFNWFSLGSYQLVDYFVQQNVLPFIHIIVEPLKVLFFNNIVNHGLFTPLGIEAAALNGQSVLFLIEANPGPGLGVLAAYLFFGSKRNRTNAAASVFVQAIGGIHEVYFPFVLLDPWVLLGPIVGGFSGTLIFQFLGVGLRAPASPGSILAILLNTPPSMILGVLAGIVVSTVVSFAIASVLLKRKTNTENEERKMPKMKKVTEIVVACDAGMGSSAIGASILKKQLQEAQLTFPVRYQSIYRVIDDPALLVITQRELAAIAQKQTPHAQHYVLDNFLAADEYAPLILELQRREQDPQKSLQTEAASSLGFSTIIFLYTGKKRGSQTMAVEILRKMAHQQALPLTIKKMAYEGQALDPTAIYILPKELAEKCSIPDVPLLVVDDLLTTDAYRQLLTEGVDYVFDQS</sequence>
<evidence type="ECO:0000256" key="4">
    <source>
        <dbReference type="ARBA" id="ARBA00022475"/>
    </source>
</evidence>
<dbReference type="PROSITE" id="PS51099">
    <property type="entry name" value="PTS_EIIB_TYPE_2"/>
    <property type="match status" value="1"/>
</dbReference>
<dbReference type="InterPro" id="IPR029503">
    <property type="entry name" value="PTS_EIIB_mannitol"/>
</dbReference>
<evidence type="ECO:0000256" key="7">
    <source>
        <dbReference type="ARBA" id="ARBA00022679"/>
    </source>
</evidence>
<feature type="domain" description="PTS EIIB type-2" evidence="13">
    <location>
        <begin position="379"/>
        <end position="471"/>
    </location>
</feature>
<dbReference type="CDD" id="cd05567">
    <property type="entry name" value="PTS_IIB_mannitol"/>
    <property type="match status" value="1"/>
</dbReference>
<evidence type="ECO:0000313" key="16">
    <source>
        <dbReference type="Proteomes" id="UP000286288"/>
    </source>
</evidence>
<evidence type="ECO:0000256" key="8">
    <source>
        <dbReference type="ARBA" id="ARBA00022683"/>
    </source>
</evidence>
<comment type="function">
    <text evidence="1">The phosphoenolpyruvate-dependent sugar phosphotransferase system (sugar PTS), a major carbohydrate active transport system, catalyzes the phosphorylation of incoming sugar substrates concomitantly with their translocation across the cell membrane. The enzyme II CmtAB PTS system is involved in D-mannitol transport.</text>
</comment>
<feature type="transmembrane region" description="Helical" evidence="12">
    <location>
        <begin position="238"/>
        <end position="259"/>
    </location>
</feature>
<evidence type="ECO:0000256" key="5">
    <source>
        <dbReference type="ARBA" id="ARBA00022553"/>
    </source>
</evidence>
<dbReference type="PROSITE" id="PS51104">
    <property type="entry name" value="PTS_EIIC_TYPE_2"/>
    <property type="match status" value="1"/>
</dbReference>
<keyword evidence="4" id="KW-1003">Cell membrane</keyword>
<protein>
    <submittedName>
        <fullName evidence="15">PTS sugar transporter</fullName>
    </submittedName>
</protein>
<keyword evidence="11 12" id="KW-0472">Membrane</keyword>
<dbReference type="InterPro" id="IPR013014">
    <property type="entry name" value="PTS_EIIC_2"/>
</dbReference>
<keyword evidence="5" id="KW-0597">Phosphoprotein</keyword>
<feature type="transmembrane region" description="Helical" evidence="12">
    <location>
        <begin position="336"/>
        <end position="359"/>
    </location>
</feature>
<evidence type="ECO:0000256" key="10">
    <source>
        <dbReference type="ARBA" id="ARBA00022989"/>
    </source>
</evidence>
<dbReference type="GO" id="GO:0090563">
    <property type="term" value="F:protein-phosphocysteine-sugar phosphotransferase activity"/>
    <property type="evidence" value="ECO:0007669"/>
    <property type="project" value="TreeGrafter"/>
</dbReference>
<organism evidence="15 16">
    <name type="scientific">Enterococcus casseliflavus</name>
    <name type="common">Enterococcus flavescens</name>
    <dbReference type="NCBI Taxonomy" id="37734"/>
    <lineage>
        <taxon>Bacteria</taxon>
        <taxon>Bacillati</taxon>
        <taxon>Bacillota</taxon>
        <taxon>Bacilli</taxon>
        <taxon>Lactobacillales</taxon>
        <taxon>Enterococcaceae</taxon>
        <taxon>Enterococcus</taxon>
    </lineage>
</organism>
<proteinExistence type="predicted"/>
<dbReference type="InterPro" id="IPR013011">
    <property type="entry name" value="PTS_EIIB_2"/>
</dbReference>
<reference evidence="15 16" key="1">
    <citation type="submission" date="2018-08" db="EMBL/GenBank/DDBJ databases">
        <title>A genome reference for cultivated species of the human gut microbiota.</title>
        <authorList>
            <person name="Zou Y."/>
            <person name="Xue W."/>
            <person name="Luo G."/>
        </authorList>
    </citation>
    <scope>NUCLEOTIDE SEQUENCE [LARGE SCALE GENOMIC DNA]</scope>
    <source>
        <strain evidence="15 16">AF48-16</strain>
    </source>
</reference>
<dbReference type="GO" id="GO:0005886">
    <property type="term" value="C:plasma membrane"/>
    <property type="evidence" value="ECO:0007669"/>
    <property type="project" value="UniProtKB-SubCell"/>
</dbReference>
<keyword evidence="3" id="KW-0813">Transport</keyword>
<evidence type="ECO:0000256" key="12">
    <source>
        <dbReference type="SAM" id="Phobius"/>
    </source>
</evidence>
<keyword evidence="9 12" id="KW-0812">Transmembrane</keyword>
<comment type="subcellular location">
    <subcellularLocation>
        <location evidence="2">Cell membrane</location>
        <topology evidence="2">Multi-pass membrane protein</topology>
    </subcellularLocation>
</comment>
<keyword evidence="10 12" id="KW-1133">Transmembrane helix</keyword>
<keyword evidence="8" id="KW-0598">Phosphotransferase system</keyword>
<keyword evidence="7" id="KW-0808">Transferase</keyword>
<evidence type="ECO:0000313" key="15">
    <source>
        <dbReference type="EMBL" id="RHK04085.1"/>
    </source>
</evidence>
<feature type="transmembrane region" description="Helical" evidence="12">
    <location>
        <begin position="51"/>
        <end position="69"/>
    </location>
</feature>
<dbReference type="Gene3D" id="3.40.50.2300">
    <property type="match status" value="2"/>
</dbReference>
<dbReference type="InterPro" id="IPR036095">
    <property type="entry name" value="PTS_EIIB-like_sf"/>
</dbReference>
<accession>A0A415ENF7</accession>
<dbReference type="Proteomes" id="UP000286288">
    <property type="component" value="Unassembled WGS sequence"/>
</dbReference>
<gene>
    <name evidence="15" type="ORF">DW084_16565</name>
</gene>
<evidence type="ECO:0000259" key="13">
    <source>
        <dbReference type="PROSITE" id="PS51099"/>
    </source>
</evidence>
<dbReference type="GO" id="GO:0022872">
    <property type="term" value="F:protein-N(PI)-phosphohistidine-mannitol phosphotransferase system transmembrane transporter activity"/>
    <property type="evidence" value="ECO:0007669"/>
    <property type="project" value="InterPro"/>
</dbReference>
<evidence type="ECO:0000256" key="3">
    <source>
        <dbReference type="ARBA" id="ARBA00022448"/>
    </source>
</evidence>
<dbReference type="InterPro" id="IPR003501">
    <property type="entry name" value="PTS_EIIB_2/3"/>
</dbReference>
<dbReference type="RefSeq" id="WP_151196386.1">
    <property type="nucleotide sequence ID" value="NZ_JBHKCB010000010.1"/>
</dbReference>
<dbReference type="GO" id="GO:0009401">
    <property type="term" value="P:phosphoenolpyruvate-dependent sugar phosphotransferase system"/>
    <property type="evidence" value="ECO:0007669"/>
    <property type="project" value="UniProtKB-KW"/>
</dbReference>
<dbReference type="EMBL" id="QRMZ01000030">
    <property type="protein sequence ID" value="RHK04085.1"/>
    <property type="molecule type" value="Genomic_DNA"/>
</dbReference>
<name>A0A415ENF7_ENTCA</name>